<keyword evidence="8" id="KW-1185">Reference proteome</keyword>
<dbReference type="GO" id="GO:0061665">
    <property type="term" value="F:SUMO ligase activity"/>
    <property type="evidence" value="ECO:0007669"/>
    <property type="project" value="TreeGrafter"/>
</dbReference>
<feature type="region of interest" description="Disordered" evidence="5">
    <location>
        <begin position="1075"/>
        <end position="1143"/>
    </location>
</feature>
<evidence type="ECO:0000256" key="2">
    <source>
        <dbReference type="ARBA" id="ARBA00022771"/>
    </source>
</evidence>
<evidence type="ECO:0000256" key="4">
    <source>
        <dbReference type="PROSITE-ProRule" id="PRU00452"/>
    </source>
</evidence>
<dbReference type="Pfam" id="PF02891">
    <property type="entry name" value="zf-MIZ"/>
    <property type="match status" value="1"/>
</dbReference>
<feature type="compositionally biased region" description="Polar residues" evidence="5">
    <location>
        <begin position="263"/>
        <end position="274"/>
    </location>
</feature>
<dbReference type="Gene3D" id="3.30.40.10">
    <property type="entry name" value="Zinc/RING finger domain, C3HC4 (zinc finger)"/>
    <property type="match status" value="1"/>
</dbReference>
<evidence type="ECO:0000313" key="7">
    <source>
        <dbReference type="EMBL" id="QDS70724.1"/>
    </source>
</evidence>
<name>A0A517L523_9PEZI</name>
<sequence length="1143" mass="125108">MAIAKDGTGSKASRSSDAQADAQIERANSTSAMFLGTTRGYSWMTGDPNWTPAPRSNPSANAPTARDGPQHQNRVQVRRGGNAVQQERSKSTSNSPQIANMAMPSQSQSGSKALSPPLTPNPDPQTRDDILGQARDNVNGWKRSQAATDSSPKRRRVEDASHNANFPQQQANDTRAQPGHGVGLGLGLSLVQQDRANITPRSALVEAQTQAQPQAVQADAADIIYHRLQLQQIRSPALVQSPNYSNAPMPPPPPIASAALSNRRASGSPATQQAPWGLGPRQSLSQSPNMGHWQAQSAPLPPPGPNNVLRSNSPPREIVMRGLQQFLFVDVFSLHAPYEREGCQSILEAYIASRGGLGTLGPTERLRLQVLQTAVAENDWLFLFLHHIVSQQHLNPGFVPSAIAATPNFQAAANTINTVLGSPQLHDPGMMTFFAAFPCQLGLSLSFNPTKDDGLTYLSQFMPELPQLWQNLESECRQRQYPPTIPEMAGYLKVLSPMLMRIFFTAARRTAWPCSPEQESSPEMARIVAEADITFAGARSTFLYQFQHYQPNDEIQEYLKLQRIFHRLRHNQPNQNQFDPLQQRQGQPIRRLPGVAPKDHIQRALVMQAQPQIQRQQGQQRQIGPVQQQCVVTERSVQFNSNAVPTSNLQMATVRPSSRQLLEQSIPLSTTIPSPRQPPVGIPGLSSPAGNQGSPSGGSLAPTHFSGQAMSGNIVASRGTGQQALPAAGRFVPALNDPLPPQPALPNPQMSALHQAHLREPILMQDPDTFDESAPCNFYQMVSYYLLPPKRLASDSPVQEWKFDLHEGEYEHIALTMPSSIEGQRSTRVLAEGSHQYRLRCSKMPPSPQSIKVKDWTVSNTTFPANMYMIINGHDLEVRRKLHHGKDLPIDITDYLKSGPNVLEILLNLGPDDLDASNYVLAIETVGVKSGETIIEECRRREREAEVVLSAIKNSLNGAGAVVNNDDDELIMVSGNVTIDLVDPIALNTTLTIPVRGLNCTHWSCFDLPTFLQSRMFPDQGISAVDTWICPICRGDARPQSLIVDGFVLKVRQKLDQDGKQRVRAIVVEADGSWRPRPEKVKEGGPSSQSKQTILSAPSPQGSPVQQPSAITNALVALPSSTSEPKLTAKRPIEIVDLGSDTD</sequence>
<dbReference type="InterPro" id="IPR013083">
    <property type="entry name" value="Znf_RING/FYVE/PHD"/>
</dbReference>
<dbReference type="Proteomes" id="UP000316270">
    <property type="component" value="Chromosome 5"/>
</dbReference>
<organism evidence="7 8">
    <name type="scientific">Venturia effusa</name>
    <dbReference type="NCBI Taxonomy" id="50376"/>
    <lineage>
        <taxon>Eukaryota</taxon>
        <taxon>Fungi</taxon>
        <taxon>Dikarya</taxon>
        <taxon>Ascomycota</taxon>
        <taxon>Pezizomycotina</taxon>
        <taxon>Dothideomycetes</taxon>
        <taxon>Pleosporomycetidae</taxon>
        <taxon>Venturiales</taxon>
        <taxon>Venturiaceae</taxon>
        <taxon>Venturia</taxon>
    </lineage>
</organism>
<dbReference type="PANTHER" id="PTHR10782:SF4">
    <property type="entry name" value="TONALLI, ISOFORM E"/>
    <property type="match status" value="1"/>
</dbReference>
<evidence type="ECO:0000256" key="3">
    <source>
        <dbReference type="ARBA" id="ARBA00022833"/>
    </source>
</evidence>
<keyword evidence="2 4" id="KW-0863">Zinc-finger</keyword>
<feature type="compositionally biased region" description="Low complexity" evidence="5">
    <location>
        <begin position="1096"/>
        <end position="1109"/>
    </location>
</feature>
<evidence type="ECO:0000256" key="5">
    <source>
        <dbReference type="SAM" id="MobiDB-lite"/>
    </source>
</evidence>
<feature type="compositionally biased region" description="Polar residues" evidence="5">
    <location>
        <begin position="1086"/>
        <end position="1095"/>
    </location>
</feature>
<gene>
    <name evidence="7" type="ORF">FKW77_002823</name>
</gene>
<dbReference type="PANTHER" id="PTHR10782">
    <property type="entry name" value="ZINC FINGER MIZ DOMAIN-CONTAINING PROTEIN"/>
    <property type="match status" value="1"/>
</dbReference>
<protein>
    <recommendedName>
        <fullName evidence="6">SP-RING-type domain-containing protein</fullName>
    </recommendedName>
</protein>
<dbReference type="AlphaFoldDB" id="A0A517L523"/>
<feature type="compositionally biased region" description="Low complexity" evidence="5">
    <location>
        <begin position="10"/>
        <end position="22"/>
    </location>
</feature>
<reference evidence="7 8" key="1">
    <citation type="submission" date="2019-07" db="EMBL/GenBank/DDBJ databases">
        <title>Finished genome of Venturia effusa.</title>
        <authorList>
            <person name="Young C.A."/>
            <person name="Cox M.P."/>
            <person name="Ganley A.R.D."/>
            <person name="David W.J."/>
        </authorList>
    </citation>
    <scope>NUCLEOTIDE SEQUENCE [LARGE SCALE GENOMIC DNA]</scope>
    <source>
        <strain evidence="8">albino</strain>
    </source>
</reference>
<feature type="region of interest" description="Disordered" evidence="5">
    <location>
        <begin position="669"/>
        <end position="703"/>
    </location>
</feature>
<feature type="compositionally biased region" description="Polar residues" evidence="5">
    <location>
        <begin position="83"/>
        <end position="112"/>
    </location>
</feature>
<dbReference type="EMBL" id="CP042189">
    <property type="protein sequence ID" value="QDS70724.1"/>
    <property type="molecule type" value="Genomic_DNA"/>
</dbReference>
<evidence type="ECO:0000259" key="6">
    <source>
        <dbReference type="PROSITE" id="PS51044"/>
    </source>
</evidence>
<feature type="domain" description="SP-RING-type" evidence="6">
    <location>
        <begin position="966"/>
        <end position="1057"/>
    </location>
</feature>
<evidence type="ECO:0000313" key="8">
    <source>
        <dbReference type="Proteomes" id="UP000316270"/>
    </source>
</evidence>
<dbReference type="InterPro" id="IPR004181">
    <property type="entry name" value="Znf_MIZ"/>
</dbReference>
<dbReference type="STRING" id="50376.A0A517L523"/>
<feature type="compositionally biased region" description="Polar residues" evidence="5">
    <location>
        <begin position="162"/>
        <end position="175"/>
    </location>
</feature>
<dbReference type="GO" id="GO:0000785">
    <property type="term" value="C:chromatin"/>
    <property type="evidence" value="ECO:0007669"/>
    <property type="project" value="TreeGrafter"/>
</dbReference>
<proteinExistence type="predicted"/>
<evidence type="ECO:0000256" key="1">
    <source>
        <dbReference type="ARBA" id="ARBA00022723"/>
    </source>
</evidence>
<keyword evidence="1" id="KW-0479">Metal-binding</keyword>
<keyword evidence="3" id="KW-0862">Zinc</keyword>
<feature type="region of interest" description="Disordered" evidence="5">
    <location>
        <begin position="1"/>
        <end position="175"/>
    </location>
</feature>
<feature type="compositionally biased region" description="Low complexity" evidence="5">
    <location>
        <begin position="52"/>
        <end position="65"/>
    </location>
</feature>
<dbReference type="GO" id="GO:0016925">
    <property type="term" value="P:protein sumoylation"/>
    <property type="evidence" value="ECO:0007669"/>
    <property type="project" value="TreeGrafter"/>
</dbReference>
<feature type="region of interest" description="Disordered" evidence="5">
    <location>
        <begin position="241"/>
        <end position="313"/>
    </location>
</feature>
<feature type="compositionally biased region" description="Polar residues" evidence="5">
    <location>
        <begin position="282"/>
        <end position="297"/>
    </location>
</feature>
<accession>A0A517L523</accession>
<dbReference type="GO" id="GO:0008270">
    <property type="term" value="F:zinc ion binding"/>
    <property type="evidence" value="ECO:0007669"/>
    <property type="project" value="UniProtKB-KW"/>
</dbReference>
<dbReference type="OrthoDB" id="27975at2759"/>
<dbReference type="PROSITE" id="PS51044">
    <property type="entry name" value="ZF_SP_RING"/>
    <property type="match status" value="1"/>
</dbReference>